<sequence length="165" mass="19069">MRNLAWYISLAISFFGCLAIEFFFTGKPTQSINHANTAVVPIVLLIPFLLLSLFITWTVGRKYFAIRPLRRPGILLMAIMIILVIGITGEYQTIQETINGFEKKGKTIISVLKQLSYFNYFTVNWYFNENSFLLVHLISFCLGFVGRKSEWQLEIEEKENKANNE</sequence>
<keyword evidence="1" id="KW-0812">Transmembrane</keyword>
<dbReference type="STRING" id="241244.ATY39_06140"/>
<gene>
    <name evidence="2" type="ORF">ATY39_06140</name>
</gene>
<dbReference type="KEGG" id="rst:ATY39_06140"/>
<reference evidence="2 3" key="1">
    <citation type="journal article" date="2016" name="Genome Announc.">
        <title>Whole-Genome Sequence of Rummeliibacillus stabekisii Strain PP9 Isolated from Antarctic Soil.</title>
        <authorList>
            <person name="da Mota F.F."/>
            <person name="Vollu R.E."/>
            <person name="Jurelevicius D."/>
            <person name="Seldin L."/>
        </authorList>
    </citation>
    <scope>NUCLEOTIDE SEQUENCE [LARGE SCALE GENOMIC DNA]</scope>
    <source>
        <strain evidence="2 3">PP9</strain>
    </source>
</reference>
<dbReference type="PROSITE" id="PS51257">
    <property type="entry name" value="PROKAR_LIPOPROTEIN"/>
    <property type="match status" value="1"/>
</dbReference>
<keyword evidence="1" id="KW-0472">Membrane</keyword>
<accession>A0A143HBF9</accession>
<feature type="transmembrane region" description="Helical" evidence="1">
    <location>
        <begin position="72"/>
        <end position="89"/>
    </location>
</feature>
<evidence type="ECO:0008006" key="4">
    <source>
        <dbReference type="Google" id="ProtNLM"/>
    </source>
</evidence>
<feature type="transmembrane region" description="Helical" evidence="1">
    <location>
        <begin position="38"/>
        <end position="60"/>
    </location>
</feature>
<feature type="transmembrane region" description="Helical" evidence="1">
    <location>
        <begin position="125"/>
        <end position="145"/>
    </location>
</feature>
<dbReference type="RefSeq" id="WP_066787328.1">
    <property type="nucleotide sequence ID" value="NZ_CP014806.1"/>
</dbReference>
<dbReference type="Proteomes" id="UP000076021">
    <property type="component" value="Chromosome"/>
</dbReference>
<evidence type="ECO:0000313" key="3">
    <source>
        <dbReference type="Proteomes" id="UP000076021"/>
    </source>
</evidence>
<name>A0A143HBF9_9BACL</name>
<dbReference type="OrthoDB" id="2617300at2"/>
<protein>
    <recommendedName>
        <fullName evidence="4">Lipoprotein</fullName>
    </recommendedName>
</protein>
<proteinExistence type="predicted"/>
<dbReference type="EMBL" id="CP014806">
    <property type="protein sequence ID" value="AMW99073.1"/>
    <property type="molecule type" value="Genomic_DNA"/>
</dbReference>
<reference evidence="3" key="2">
    <citation type="submission" date="2016-03" db="EMBL/GenBank/DDBJ databases">
        <authorList>
            <person name="Ploux O."/>
        </authorList>
    </citation>
    <scope>NUCLEOTIDE SEQUENCE [LARGE SCALE GENOMIC DNA]</scope>
    <source>
        <strain evidence="3">PP9</strain>
    </source>
</reference>
<organism evidence="2 3">
    <name type="scientific">Rummeliibacillus stabekisii</name>
    <dbReference type="NCBI Taxonomy" id="241244"/>
    <lineage>
        <taxon>Bacteria</taxon>
        <taxon>Bacillati</taxon>
        <taxon>Bacillota</taxon>
        <taxon>Bacilli</taxon>
        <taxon>Bacillales</taxon>
        <taxon>Caryophanaceae</taxon>
        <taxon>Rummeliibacillus</taxon>
    </lineage>
</organism>
<evidence type="ECO:0000313" key="2">
    <source>
        <dbReference type="EMBL" id="AMW99073.1"/>
    </source>
</evidence>
<keyword evidence="1" id="KW-1133">Transmembrane helix</keyword>
<dbReference type="AlphaFoldDB" id="A0A143HBF9"/>
<evidence type="ECO:0000256" key="1">
    <source>
        <dbReference type="SAM" id="Phobius"/>
    </source>
</evidence>
<keyword evidence="3" id="KW-1185">Reference proteome</keyword>